<keyword evidence="5 9" id="KW-0694">RNA-binding</keyword>
<comment type="subunit">
    <text evidence="9">Part of the 50S ribosomal subunit.</text>
</comment>
<dbReference type="HAMAP" id="MF_01318_B">
    <property type="entry name" value="Ribosomal_uL1_B"/>
    <property type="match status" value="1"/>
</dbReference>
<keyword evidence="7 9" id="KW-0687">Ribonucleoprotein</keyword>
<dbReference type="InterPro" id="IPR005878">
    <property type="entry name" value="Ribosom_uL1_bac-type"/>
</dbReference>
<accession>A0ABY7M320</accession>
<protein>
    <recommendedName>
        <fullName evidence="8 9">Large ribosomal subunit protein uL1</fullName>
    </recommendedName>
</protein>
<evidence type="ECO:0000256" key="4">
    <source>
        <dbReference type="ARBA" id="ARBA00022845"/>
    </source>
</evidence>
<keyword evidence="6 9" id="KW-0689">Ribosomal protein</keyword>
<evidence type="ECO:0000256" key="2">
    <source>
        <dbReference type="ARBA" id="ARBA00022491"/>
    </source>
</evidence>
<evidence type="ECO:0000313" key="12">
    <source>
        <dbReference type="Proteomes" id="UP001210120"/>
    </source>
</evidence>
<evidence type="ECO:0000256" key="5">
    <source>
        <dbReference type="ARBA" id="ARBA00022884"/>
    </source>
</evidence>
<sequence length="235" mass="26430">MKRSKKYLSVVKMIDLQKLYEVSDAIELMKKTKIANFDSTIECNFSLNLDPKKVEQNIRGSLILPHGIGKKLKIAVISKGVKLKDAEENGADYFGGQELIDKISKNWTEFDILISTPDMMPMVSKLGKILGPKGLMPNPKLGTVTDNVTQIVKDVQKGRIEYKVDKTGNIHTILGKYSFENKKILENLIFFFNNLKSVRPKTVKGNYIKSMNISSTMAPGIKINFTNIDSRIISD</sequence>
<dbReference type="PROSITE" id="PS01199">
    <property type="entry name" value="RIBOSOMAL_L1"/>
    <property type="match status" value="1"/>
</dbReference>
<keyword evidence="12" id="KW-1185">Reference proteome</keyword>
<evidence type="ECO:0000256" key="1">
    <source>
        <dbReference type="ARBA" id="ARBA00010531"/>
    </source>
</evidence>
<dbReference type="CDD" id="cd00403">
    <property type="entry name" value="Ribosomal_L1"/>
    <property type="match status" value="1"/>
</dbReference>
<dbReference type="PIRSF" id="PIRSF002155">
    <property type="entry name" value="Ribosomal_L1"/>
    <property type="match status" value="1"/>
</dbReference>
<evidence type="ECO:0000256" key="6">
    <source>
        <dbReference type="ARBA" id="ARBA00022980"/>
    </source>
</evidence>
<gene>
    <name evidence="9 11" type="primary">rplA</name>
    <name evidence="11" type="ORF">O7R10_01545</name>
</gene>
<dbReference type="InterPro" id="IPR028364">
    <property type="entry name" value="Ribosomal_uL1/biogenesis"/>
</dbReference>
<evidence type="ECO:0000256" key="8">
    <source>
        <dbReference type="ARBA" id="ARBA00035241"/>
    </source>
</evidence>
<name>A0ABY7M320_9MOLU</name>
<dbReference type="Proteomes" id="UP001210120">
    <property type="component" value="Chromosome"/>
</dbReference>
<evidence type="ECO:0000313" key="11">
    <source>
        <dbReference type="EMBL" id="WBL31280.1"/>
    </source>
</evidence>
<dbReference type="PANTHER" id="PTHR36427:SF3">
    <property type="entry name" value="LARGE RIBOSOMAL SUBUNIT PROTEIN UL1M"/>
    <property type="match status" value="1"/>
</dbReference>
<dbReference type="InterPro" id="IPR002143">
    <property type="entry name" value="Ribosomal_uL1"/>
</dbReference>
<dbReference type="EMBL" id="CP115156">
    <property type="protein sequence ID" value="WBL31280.1"/>
    <property type="molecule type" value="Genomic_DNA"/>
</dbReference>
<dbReference type="SUPFAM" id="SSF56808">
    <property type="entry name" value="Ribosomal protein L1"/>
    <property type="match status" value="1"/>
</dbReference>
<keyword evidence="3 9" id="KW-0699">rRNA-binding</keyword>
<comment type="function">
    <text evidence="9">Protein L1 is also a translational repressor protein, it controls the translation of the L11 operon by binding to its mRNA.</text>
</comment>
<dbReference type="Pfam" id="PF00687">
    <property type="entry name" value="Ribosomal_L1"/>
    <property type="match status" value="1"/>
</dbReference>
<dbReference type="Gene3D" id="3.30.190.20">
    <property type="match status" value="1"/>
</dbReference>
<dbReference type="GO" id="GO:0005840">
    <property type="term" value="C:ribosome"/>
    <property type="evidence" value="ECO:0007669"/>
    <property type="project" value="UniProtKB-KW"/>
</dbReference>
<keyword evidence="2 9" id="KW-0678">Repressor</keyword>
<evidence type="ECO:0000256" key="9">
    <source>
        <dbReference type="HAMAP-Rule" id="MF_01318"/>
    </source>
</evidence>
<evidence type="ECO:0000256" key="10">
    <source>
        <dbReference type="RuleBase" id="RU000659"/>
    </source>
</evidence>
<keyword evidence="4 9" id="KW-0810">Translation regulation</keyword>
<organism evidence="11 12">
    <name type="scientific">Candidatus Phytoplasma sacchari</name>
    <dbReference type="NCBI Taxonomy" id="2609813"/>
    <lineage>
        <taxon>Bacteria</taxon>
        <taxon>Bacillati</taxon>
        <taxon>Mycoplasmatota</taxon>
        <taxon>Mollicutes</taxon>
        <taxon>Acholeplasmatales</taxon>
        <taxon>Acholeplasmataceae</taxon>
        <taxon>Candidatus Phytoplasma</taxon>
        <taxon>16SrXI (Rice yellow dwarf group)</taxon>
    </lineage>
</organism>
<reference evidence="11" key="1">
    <citation type="submission" date="2022-12" db="EMBL/GenBank/DDBJ databases">
        <title>Genomic Characterization of Candidatus Phytoplasma sacchari in China.</title>
        <authorList>
            <person name="Zhang R.-Y."/>
        </authorList>
    </citation>
    <scope>NUCLEOTIDE SEQUENCE [LARGE SCALE GENOMIC DNA]</scope>
    <source>
        <strain evidence="11">SCWL1</strain>
    </source>
</reference>
<dbReference type="Gene3D" id="3.40.50.790">
    <property type="match status" value="1"/>
</dbReference>
<comment type="similarity">
    <text evidence="1 9 10">Belongs to the universal ribosomal protein uL1 family.</text>
</comment>
<dbReference type="InterPro" id="IPR023674">
    <property type="entry name" value="Ribosomal_uL1-like"/>
</dbReference>
<dbReference type="InterPro" id="IPR016095">
    <property type="entry name" value="Ribosomal_uL1_3-a/b-sand"/>
</dbReference>
<proteinExistence type="inferred from homology"/>
<dbReference type="NCBIfam" id="TIGR01169">
    <property type="entry name" value="rplA_bact"/>
    <property type="match status" value="1"/>
</dbReference>
<comment type="function">
    <text evidence="9">Binds directly to 23S rRNA. The L1 stalk is quite mobile in the ribosome, and is involved in E site tRNA release.</text>
</comment>
<keyword evidence="9" id="KW-0820">tRNA-binding</keyword>
<dbReference type="PANTHER" id="PTHR36427">
    <property type="entry name" value="54S RIBOSOMAL PROTEIN L1, MITOCHONDRIAL"/>
    <property type="match status" value="1"/>
</dbReference>
<dbReference type="InterPro" id="IPR023673">
    <property type="entry name" value="Ribosomal_uL1_CS"/>
</dbReference>
<evidence type="ECO:0000256" key="3">
    <source>
        <dbReference type="ARBA" id="ARBA00022730"/>
    </source>
</evidence>
<evidence type="ECO:0000256" key="7">
    <source>
        <dbReference type="ARBA" id="ARBA00023274"/>
    </source>
</evidence>